<dbReference type="PANTHER" id="PTHR45700">
    <property type="entry name" value="UBIQUITIN-PROTEIN LIGASE E3C"/>
    <property type="match status" value="1"/>
</dbReference>
<organism evidence="8 9">
    <name type="scientific">Capronia epimyces CBS 606.96</name>
    <dbReference type="NCBI Taxonomy" id="1182542"/>
    <lineage>
        <taxon>Eukaryota</taxon>
        <taxon>Fungi</taxon>
        <taxon>Dikarya</taxon>
        <taxon>Ascomycota</taxon>
        <taxon>Pezizomycotina</taxon>
        <taxon>Eurotiomycetes</taxon>
        <taxon>Chaetothyriomycetidae</taxon>
        <taxon>Chaetothyriales</taxon>
        <taxon>Herpotrichiellaceae</taxon>
        <taxon>Capronia</taxon>
    </lineage>
</organism>
<dbReference type="OrthoDB" id="5981550at2759"/>
<evidence type="ECO:0000256" key="1">
    <source>
        <dbReference type="ARBA" id="ARBA00000885"/>
    </source>
</evidence>
<gene>
    <name evidence="8" type="ORF">A1O3_02365</name>
</gene>
<name>W9Z456_9EURO</name>
<keyword evidence="4 5" id="KW-0833">Ubl conjugation pathway</keyword>
<dbReference type="Pfam" id="PF16558">
    <property type="entry name" value="AZUL"/>
    <property type="match status" value="1"/>
</dbReference>
<evidence type="ECO:0000256" key="6">
    <source>
        <dbReference type="SAM" id="MobiDB-lite"/>
    </source>
</evidence>
<dbReference type="SUPFAM" id="SSF56204">
    <property type="entry name" value="Hect, E3 ligase catalytic domain"/>
    <property type="match status" value="1"/>
</dbReference>
<evidence type="ECO:0000256" key="3">
    <source>
        <dbReference type="ARBA" id="ARBA00022679"/>
    </source>
</evidence>
<keyword evidence="9" id="KW-1185">Reference proteome</keyword>
<feature type="region of interest" description="Disordered" evidence="6">
    <location>
        <begin position="143"/>
        <end position="198"/>
    </location>
</feature>
<feature type="domain" description="HECT" evidence="7">
    <location>
        <begin position="869"/>
        <end position="1274"/>
    </location>
</feature>
<feature type="compositionally biased region" description="Basic and acidic residues" evidence="6">
    <location>
        <begin position="15"/>
        <end position="29"/>
    </location>
</feature>
<feature type="region of interest" description="Disordered" evidence="6">
    <location>
        <begin position="1"/>
        <end position="29"/>
    </location>
</feature>
<dbReference type="Gene3D" id="3.90.1750.10">
    <property type="entry name" value="Hect, E3 ligase catalytic domains"/>
    <property type="match status" value="1"/>
</dbReference>
<dbReference type="AlphaFoldDB" id="W9Z456"/>
<evidence type="ECO:0000259" key="7">
    <source>
        <dbReference type="PROSITE" id="PS50237"/>
    </source>
</evidence>
<feature type="compositionally biased region" description="Basic and acidic residues" evidence="6">
    <location>
        <begin position="519"/>
        <end position="535"/>
    </location>
</feature>
<comment type="caution">
    <text evidence="8">The sequence shown here is derived from an EMBL/GenBank/DDBJ whole genome shotgun (WGS) entry which is preliminary data.</text>
</comment>
<dbReference type="EC" id="2.3.2.26" evidence="2"/>
<dbReference type="Gene3D" id="3.30.2410.10">
    <property type="entry name" value="Hect, E3 ligase catalytic domain"/>
    <property type="match status" value="1"/>
</dbReference>
<reference evidence="8 9" key="1">
    <citation type="submission" date="2013-03" db="EMBL/GenBank/DDBJ databases">
        <title>The Genome Sequence of Capronia epimyces CBS 606.96.</title>
        <authorList>
            <consortium name="The Broad Institute Genomics Platform"/>
            <person name="Cuomo C."/>
            <person name="de Hoog S."/>
            <person name="Gorbushina A."/>
            <person name="Walker B."/>
            <person name="Young S.K."/>
            <person name="Zeng Q."/>
            <person name="Gargeya S."/>
            <person name="Fitzgerald M."/>
            <person name="Haas B."/>
            <person name="Abouelleil A."/>
            <person name="Allen A.W."/>
            <person name="Alvarado L."/>
            <person name="Arachchi H.M."/>
            <person name="Berlin A.M."/>
            <person name="Chapman S.B."/>
            <person name="Gainer-Dewar J."/>
            <person name="Goldberg J."/>
            <person name="Griggs A."/>
            <person name="Gujja S."/>
            <person name="Hansen M."/>
            <person name="Howarth C."/>
            <person name="Imamovic A."/>
            <person name="Ireland A."/>
            <person name="Larimer J."/>
            <person name="McCowan C."/>
            <person name="Murphy C."/>
            <person name="Pearson M."/>
            <person name="Poon T.W."/>
            <person name="Priest M."/>
            <person name="Roberts A."/>
            <person name="Saif S."/>
            <person name="Shea T."/>
            <person name="Sisk P."/>
            <person name="Sykes S."/>
            <person name="Wortman J."/>
            <person name="Nusbaum C."/>
            <person name="Birren B."/>
        </authorList>
    </citation>
    <scope>NUCLEOTIDE SEQUENCE [LARGE SCALE GENOMIC DNA]</scope>
    <source>
        <strain evidence="8 9">CBS 606.96</strain>
    </source>
</reference>
<feature type="compositionally biased region" description="Low complexity" evidence="6">
    <location>
        <begin position="1037"/>
        <end position="1050"/>
    </location>
</feature>
<dbReference type="InterPro" id="IPR044611">
    <property type="entry name" value="E3A/B/C-like"/>
</dbReference>
<feature type="region of interest" description="Disordered" evidence="6">
    <location>
        <begin position="287"/>
        <end position="344"/>
    </location>
</feature>
<accession>W9Z456</accession>
<keyword evidence="3" id="KW-0808">Transferase</keyword>
<dbReference type="InterPro" id="IPR032353">
    <property type="entry name" value="AZUL"/>
</dbReference>
<feature type="compositionally biased region" description="Polar residues" evidence="6">
    <location>
        <begin position="509"/>
        <end position="518"/>
    </location>
</feature>
<dbReference type="PANTHER" id="PTHR45700:SF8">
    <property type="entry name" value="HECT-TYPE E3 UBIQUITIN TRANSFERASE"/>
    <property type="match status" value="1"/>
</dbReference>
<dbReference type="eggNOG" id="KOG0941">
    <property type="taxonomic scope" value="Eukaryota"/>
</dbReference>
<feature type="compositionally biased region" description="Basic and acidic residues" evidence="6">
    <location>
        <begin position="335"/>
        <end position="344"/>
    </location>
</feature>
<evidence type="ECO:0000256" key="2">
    <source>
        <dbReference type="ARBA" id="ARBA00012485"/>
    </source>
</evidence>
<dbReference type="PROSITE" id="PS50237">
    <property type="entry name" value="HECT"/>
    <property type="match status" value="1"/>
</dbReference>
<evidence type="ECO:0000256" key="4">
    <source>
        <dbReference type="ARBA" id="ARBA00022786"/>
    </source>
</evidence>
<dbReference type="GO" id="GO:0061630">
    <property type="term" value="F:ubiquitin protein ligase activity"/>
    <property type="evidence" value="ECO:0007669"/>
    <property type="project" value="UniProtKB-EC"/>
</dbReference>
<dbReference type="STRING" id="1182542.W9Z456"/>
<sequence>MHYAKHPSRTGSLDDSAHEGPDRPARVKASDLGFDVPEQVLSDIIPISDPKLVYANIHAQRDRRLRLLIRRYTNQIQYGCMNINCTTPTCLSYRKRNSTGPLRRYTELSARTLACQLVEEYTRGGKDSIAGLCQNPPVVPWYEDPDVTKRRRNSLEKSTHQRRENGSVLKGPSPAQRIKEPPKGAAVLEHPPQRPCQDGVVQAGRRLRTLDISKNDEEITEEVTDVLNSIPCNRSSGISLEQETDIHANGDLLVQPSAEAKPKDIASFTQTLFDLLPLRLLSWLPGKDGAEPIKPTESTEHPSQHQQHEPGAAHSDASSPTEDAPGMSGQDTDGQEIKSTRNDCDGQTYTLRTLTWTSVPWLRSANPNSDPEVYHNKFLPFLKQSFAYCFSDPERLVQTIKDLQDSFDASTTSNLPGIRVSRPTHAPATVHSQLTKQRDLALDSPSGPWPRIRTDTQIDMSALVFSIAFIDNFKQRELVLDSIFTALQHSYRLPAWLQRRQKRKKSRSTSGSAEQTSADGRELPGTDGMHDHVQDESVMPGERQGNEKRLVPLSDDQAAEVCLVALVSIASLVFESRSSQTFSGKAAFAGFTALRNSGLAHSRWPKIPQEVVRDHAFHLMGLIIEAIDVCEDWSVLRVLAATMDVISHRLIVAKWAATTRHSGSDKTKRKKSIVELLISRFDRRNLNGWVRFDERASWIGTAVIELARTVMLKNWDRHPVIQRAGAVGGALELLAGLYRARKDLNLELASFYMPFIADTFDEMTMPVEWLSFRADTRQMHLLSFSFLFEPPTLVRYFRAINIEIMRKSHENATIVYNDTRHYMWAPAIPVYGAREVLASLRPHMAKYFVLTIRRDDILNDAINQIWRRQRRELMRPLRVRLGKDEGEEGLDHGGVQQEFFRVVFAEAFRPDYGMFVVDSSTRMTWFQPGSFEPLYRFEAMGILMSIAVYNGITVPVTFPLAFYRKLLGLKVKTLDHISDGWPDLTRGLRALLEWDDGDVGDVIARTYEFSYDLCGSAVTVDMQKFGRDDPWPPARAGSSKKSSGKTKSTSFELPIEPSLTPPAQPCSPDLKPTIVPALSRTPSVDIKGISTPLSIDSDLLEEAALVTNANREQYVKDYVLWLTHKSIEPQYEAFAKGFYTCLDRTALSVFTPEALKLVVEGYPQINIDELERTATYDDYDRESPTIVDFWHVVRSFSPEQHKQLLEFVTASDRVPVNGLSSIQFIVQKNGDDDSRLPSSSTCYGRLLLPQYSSRHVLEEKLAKAIENCVGFGTL</sequence>
<dbReference type="Pfam" id="PF00632">
    <property type="entry name" value="HECT"/>
    <property type="match status" value="2"/>
</dbReference>
<evidence type="ECO:0000313" key="9">
    <source>
        <dbReference type="Proteomes" id="UP000019478"/>
    </source>
</evidence>
<feature type="region of interest" description="Disordered" evidence="6">
    <location>
        <begin position="1028"/>
        <end position="1067"/>
    </location>
</feature>
<dbReference type="InterPro" id="IPR042556">
    <property type="entry name" value="AZUL_sf"/>
</dbReference>
<feature type="region of interest" description="Disordered" evidence="6">
    <location>
        <begin position="414"/>
        <end position="448"/>
    </location>
</feature>
<dbReference type="HOGENOM" id="CLU_001858_0_0_1"/>
<comment type="catalytic activity">
    <reaction evidence="1">
        <text>S-ubiquitinyl-[E2 ubiquitin-conjugating enzyme]-L-cysteine + [acceptor protein]-L-lysine = [E2 ubiquitin-conjugating enzyme]-L-cysteine + N(6)-ubiquitinyl-[acceptor protein]-L-lysine.</text>
        <dbReference type="EC" id="2.3.2.26"/>
    </reaction>
</comment>
<protein>
    <recommendedName>
        <fullName evidence="2">HECT-type E3 ubiquitin transferase</fullName>
        <ecNumber evidence="2">2.3.2.26</ecNumber>
    </recommendedName>
</protein>
<feature type="region of interest" description="Disordered" evidence="6">
    <location>
        <begin position="498"/>
        <end position="543"/>
    </location>
</feature>
<feature type="active site" description="Glycyl thioester intermediate" evidence="5">
    <location>
        <position position="1242"/>
    </location>
</feature>
<dbReference type="SMART" id="SM00119">
    <property type="entry name" value="HECTc"/>
    <property type="match status" value="1"/>
</dbReference>
<dbReference type="GeneID" id="19166496"/>
<dbReference type="InterPro" id="IPR035983">
    <property type="entry name" value="Hect_E3_ubiquitin_ligase"/>
</dbReference>
<dbReference type="EMBL" id="AMGY01000002">
    <property type="protein sequence ID" value="EXJ89299.1"/>
    <property type="molecule type" value="Genomic_DNA"/>
</dbReference>
<feature type="compositionally biased region" description="Basic and acidic residues" evidence="6">
    <location>
        <begin position="297"/>
        <end position="308"/>
    </location>
</feature>
<dbReference type="FunFam" id="3.30.2410.10:FF:000003">
    <property type="entry name" value="probable E3 ubiquitin-protein ligase HERC4 isoform X1"/>
    <property type="match status" value="1"/>
</dbReference>
<evidence type="ECO:0000313" key="8">
    <source>
        <dbReference type="EMBL" id="EXJ89299.1"/>
    </source>
</evidence>
<dbReference type="RefSeq" id="XP_007730696.1">
    <property type="nucleotide sequence ID" value="XM_007732506.1"/>
</dbReference>
<dbReference type="GO" id="GO:0000209">
    <property type="term" value="P:protein polyubiquitination"/>
    <property type="evidence" value="ECO:0007669"/>
    <property type="project" value="InterPro"/>
</dbReference>
<feature type="compositionally biased region" description="Basic and acidic residues" evidence="6">
    <location>
        <begin position="153"/>
        <end position="165"/>
    </location>
</feature>
<proteinExistence type="predicted"/>
<dbReference type="Proteomes" id="UP000019478">
    <property type="component" value="Unassembled WGS sequence"/>
</dbReference>
<evidence type="ECO:0000256" key="5">
    <source>
        <dbReference type="PROSITE-ProRule" id="PRU00104"/>
    </source>
</evidence>
<dbReference type="Gene3D" id="6.10.130.10">
    <property type="entry name" value="Ubiquitin-protein ligase E3A, N-terminal zinc-binding domain (AZUL)"/>
    <property type="match status" value="1"/>
</dbReference>
<dbReference type="InterPro" id="IPR000569">
    <property type="entry name" value="HECT_dom"/>
</dbReference>